<dbReference type="Proteomes" id="UP000283538">
    <property type="component" value="Unassembled WGS sequence"/>
</dbReference>
<name>A0A414MG28_9BACE</name>
<proteinExistence type="predicted"/>
<evidence type="ECO:0000313" key="2">
    <source>
        <dbReference type="Proteomes" id="UP000283538"/>
    </source>
</evidence>
<protein>
    <submittedName>
        <fullName evidence="1">Uncharacterized protein</fullName>
    </submittedName>
</protein>
<sequence>MPFTQELIVSPLRTASGRGMKMLMMCENDSKKYVFPPTLMSLDKCVKLIGNSKVGLLLIFMFINKVQAVIHLIK</sequence>
<accession>A0A414MG28</accession>
<gene>
    <name evidence="1" type="ORF">DW701_04865</name>
</gene>
<organism evidence="1 2">
    <name type="scientific">Bacteroides eggerthii</name>
    <dbReference type="NCBI Taxonomy" id="28111"/>
    <lineage>
        <taxon>Bacteria</taxon>
        <taxon>Pseudomonadati</taxon>
        <taxon>Bacteroidota</taxon>
        <taxon>Bacteroidia</taxon>
        <taxon>Bacteroidales</taxon>
        <taxon>Bacteroidaceae</taxon>
        <taxon>Bacteroides</taxon>
    </lineage>
</organism>
<comment type="caution">
    <text evidence="1">The sequence shown here is derived from an EMBL/GenBank/DDBJ whole genome shotgun (WGS) entry which is preliminary data.</text>
</comment>
<dbReference type="EMBL" id="QSLA01000004">
    <property type="protein sequence ID" value="RHF10474.1"/>
    <property type="molecule type" value="Genomic_DNA"/>
</dbReference>
<reference evidence="1 2" key="1">
    <citation type="submission" date="2018-08" db="EMBL/GenBank/DDBJ databases">
        <title>A genome reference for cultivated species of the human gut microbiota.</title>
        <authorList>
            <person name="Zou Y."/>
            <person name="Xue W."/>
            <person name="Luo G."/>
        </authorList>
    </citation>
    <scope>NUCLEOTIDE SEQUENCE [LARGE SCALE GENOMIC DNA]</scope>
    <source>
        <strain evidence="1 2">AM26-26AC</strain>
    </source>
</reference>
<dbReference type="AlphaFoldDB" id="A0A414MG28"/>
<evidence type="ECO:0000313" key="1">
    <source>
        <dbReference type="EMBL" id="RHF10474.1"/>
    </source>
</evidence>